<dbReference type="PROSITE" id="PS00815">
    <property type="entry name" value="AIPM_HOMOCIT_SYNTH_1"/>
    <property type="match status" value="1"/>
</dbReference>
<name>K0EWZ3_NOCB7</name>
<proteinExistence type="inferred from homology"/>
<dbReference type="Pfam" id="PF00682">
    <property type="entry name" value="HMGL-like"/>
    <property type="match status" value="1"/>
</dbReference>
<dbReference type="GO" id="GO:0009098">
    <property type="term" value="P:L-leucine biosynthetic process"/>
    <property type="evidence" value="ECO:0007669"/>
    <property type="project" value="UniProtKB-KW"/>
</dbReference>
<dbReference type="Gene3D" id="3.20.20.70">
    <property type="entry name" value="Aldolase class I"/>
    <property type="match status" value="1"/>
</dbReference>
<dbReference type="InterPro" id="IPR054691">
    <property type="entry name" value="LeuA/HCS_post-cat"/>
</dbReference>
<comment type="pathway">
    <text evidence="1">Amino-acid biosynthesis; L-leucine biosynthesis; L-leucine from 3-methyl-2-oxobutanoate: step 1/4.</text>
</comment>
<dbReference type="Pfam" id="PF22617">
    <property type="entry name" value="HCS_D2"/>
    <property type="match status" value="1"/>
</dbReference>
<evidence type="ECO:0000256" key="5">
    <source>
        <dbReference type="ARBA" id="ARBA00022605"/>
    </source>
</evidence>
<keyword evidence="4" id="KW-0432">Leucine biosynthesis</keyword>
<keyword evidence="11" id="KW-0670">Pyruvate</keyword>
<evidence type="ECO:0000313" key="12">
    <source>
        <dbReference type="Proteomes" id="UP000006304"/>
    </source>
</evidence>
<keyword evidence="8" id="KW-0100">Branched-chain amino acid biosynthesis</keyword>
<keyword evidence="7" id="KW-0464">Manganese</keyword>
<dbReference type="eggNOG" id="COG0119">
    <property type="taxonomic scope" value="Bacteria"/>
</dbReference>
<feature type="domain" description="Pyruvate carboxyltransferase" evidence="10">
    <location>
        <begin position="12"/>
        <end position="268"/>
    </location>
</feature>
<dbReference type="Gene3D" id="1.10.238.260">
    <property type="match status" value="1"/>
</dbReference>
<dbReference type="EC" id="2.3.3.13" evidence="3"/>
<evidence type="ECO:0000313" key="11">
    <source>
        <dbReference type="EMBL" id="AFU00116.1"/>
    </source>
</evidence>
<dbReference type="STRING" id="1133849.O3I_010775"/>
<dbReference type="InterPro" id="IPR013785">
    <property type="entry name" value="Aldolase_TIM"/>
</dbReference>
<evidence type="ECO:0000256" key="3">
    <source>
        <dbReference type="ARBA" id="ARBA00012973"/>
    </source>
</evidence>
<evidence type="ECO:0000256" key="2">
    <source>
        <dbReference type="ARBA" id="ARBA00009396"/>
    </source>
</evidence>
<protein>
    <recommendedName>
        <fullName evidence="3">2-isopropylmalate synthase</fullName>
        <ecNumber evidence="3">2.3.3.13</ecNumber>
    </recommendedName>
</protein>
<evidence type="ECO:0000256" key="8">
    <source>
        <dbReference type="ARBA" id="ARBA00023304"/>
    </source>
</evidence>
<keyword evidence="12" id="KW-1185">Reference proteome</keyword>
<dbReference type="PANTHER" id="PTHR10277:SF9">
    <property type="entry name" value="2-ISOPROPYLMALATE SYNTHASE 1, CHLOROPLASTIC-RELATED"/>
    <property type="match status" value="1"/>
</dbReference>
<dbReference type="PANTHER" id="PTHR10277">
    <property type="entry name" value="HOMOCITRATE SYNTHASE-RELATED"/>
    <property type="match status" value="1"/>
</dbReference>
<dbReference type="Proteomes" id="UP000006304">
    <property type="component" value="Chromosome"/>
</dbReference>
<comment type="similarity">
    <text evidence="2">Belongs to the alpha-IPM synthase/homocitrate synthase family. LeuA type 1 subfamily.</text>
</comment>
<sequence>MDTHPDSAPRRISIFDSTLRDGEQAPGNAMSPEQKLEVALAIEAVGVDVIEAGFPASSPSEYEATRLLARELTSARIATLSRATREDVRVAVEAGGTERHHLQILAVGSEIHLKYKRGINQAEAIREVVDTIRYARSLGAEHLTLGIEDASRGSDTLLRPLVEESLAAGADIVAVGDTTGCLTPRAYGALIGRIRSWCGPAITVSTHCHQDLGLALANALAGIEAGADEVQATLAGIGERSGNTPLEELIAVLAYKGAEFGVTTSAETSGLYHAFEVLSGVIGLSAPRNKAIFGKNAFATQAGIHQAGLLRDPITYEYIQAKDFGRTRSMLVGRSSGRAVLRYVFDDMGIPIDEQLVETLYQEHVANRTDGHCIELSEVRDLIARQTATTGGRVR</sequence>
<dbReference type="AlphaFoldDB" id="K0EWZ3"/>
<keyword evidence="5" id="KW-0028">Amino-acid biosynthesis</keyword>
<organism evidence="11 12">
    <name type="scientific">Nocardia brasiliensis (strain ATCC 700358 / HUJEG-1)</name>
    <dbReference type="NCBI Taxonomy" id="1133849"/>
    <lineage>
        <taxon>Bacteria</taxon>
        <taxon>Bacillati</taxon>
        <taxon>Actinomycetota</taxon>
        <taxon>Actinomycetes</taxon>
        <taxon>Mycobacteriales</taxon>
        <taxon>Nocardiaceae</taxon>
        <taxon>Nocardia</taxon>
    </lineage>
</organism>
<dbReference type="InterPro" id="IPR002034">
    <property type="entry name" value="AIPM/Hcit_synth_CS"/>
</dbReference>
<dbReference type="RefSeq" id="WP_014982971.1">
    <property type="nucleotide sequence ID" value="NC_018681.1"/>
</dbReference>
<dbReference type="EMBL" id="CP003876">
    <property type="protein sequence ID" value="AFU00116.1"/>
    <property type="molecule type" value="Genomic_DNA"/>
</dbReference>
<evidence type="ECO:0000256" key="6">
    <source>
        <dbReference type="ARBA" id="ARBA00022679"/>
    </source>
</evidence>
<dbReference type="HOGENOM" id="CLU_022158_4_0_11"/>
<gene>
    <name evidence="11" type="ORF">O3I_010775</name>
</gene>
<dbReference type="PROSITE" id="PS50991">
    <property type="entry name" value="PYR_CT"/>
    <property type="match status" value="1"/>
</dbReference>
<accession>K0EWZ3</accession>
<evidence type="ECO:0000256" key="7">
    <source>
        <dbReference type="ARBA" id="ARBA00023211"/>
    </source>
</evidence>
<keyword evidence="6 9" id="KW-0808">Transferase</keyword>
<dbReference type="KEGG" id="nbr:O3I_010775"/>
<dbReference type="InterPro" id="IPR000891">
    <property type="entry name" value="PYR_CT"/>
</dbReference>
<dbReference type="SUPFAM" id="SSF51569">
    <property type="entry name" value="Aldolase"/>
    <property type="match status" value="1"/>
</dbReference>
<evidence type="ECO:0000259" key="10">
    <source>
        <dbReference type="PROSITE" id="PS50991"/>
    </source>
</evidence>
<evidence type="ECO:0000256" key="9">
    <source>
        <dbReference type="RuleBase" id="RU003523"/>
    </source>
</evidence>
<evidence type="ECO:0000256" key="4">
    <source>
        <dbReference type="ARBA" id="ARBA00022430"/>
    </source>
</evidence>
<evidence type="ECO:0000256" key="1">
    <source>
        <dbReference type="ARBA" id="ARBA00004689"/>
    </source>
</evidence>
<dbReference type="GO" id="GO:0003852">
    <property type="term" value="F:2-isopropylmalate synthase activity"/>
    <property type="evidence" value="ECO:0007669"/>
    <property type="project" value="UniProtKB-EC"/>
</dbReference>
<dbReference type="InterPro" id="IPR050073">
    <property type="entry name" value="2-IPM_HCS-like"/>
</dbReference>
<reference evidence="11 12" key="1">
    <citation type="journal article" date="2012" name="J. Bacteriol.">
        <title>Complete genome sequence of Nocardia brasiliensis HUJEG-1.</title>
        <authorList>
            <person name="Vera-Cabrera L."/>
            <person name="Ortiz-Lopez R."/>
            <person name="Elizondo-Gonzalez R."/>
            <person name="Perez-Maya A.A."/>
            <person name="Ocampo-Candiani J."/>
        </authorList>
    </citation>
    <scope>NUCLEOTIDE SEQUENCE [LARGE SCALE GENOMIC DNA]</scope>
    <source>
        <strain evidence="12">ATCC 700358</strain>
    </source>
</reference>